<evidence type="ECO:0000313" key="4">
    <source>
        <dbReference type="EMBL" id="MFD2159279.1"/>
    </source>
</evidence>
<dbReference type="SUPFAM" id="SSF51735">
    <property type="entry name" value="NAD(P)-binding Rossmann-fold domains"/>
    <property type="match status" value="1"/>
</dbReference>
<dbReference type="CDD" id="cd05233">
    <property type="entry name" value="SDR_c"/>
    <property type="match status" value="1"/>
</dbReference>
<evidence type="ECO:0000259" key="3">
    <source>
        <dbReference type="SMART" id="SM00822"/>
    </source>
</evidence>
<dbReference type="Pfam" id="PF13561">
    <property type="entry name" value="adh_short_C2"/>
    <property type="match status" value="1"/>
</dbReference>
<accession>A0ABW4ZBN1</accession>
<keyword evidence="2 4" id="KW-0560">Oxidoreductase</keyword>
<organism evidence="4 5">
    <name type="scientific">Rubritalea tangerina</name>
    <dbReference type="NCBI Taxonomy" id="430798"/>
    <lineage>
        <taxon>Bacteria</taxon>
        <taxon>Pseudomonadati</taxon>
        <taxon>Verrucomicrobiota</taxon>
        <taxon>Verrucomicrobiia</taxon>
        <taxon>Verrucomicrobiales</taxon>
        <taxon>Rubritaleaceae</taxon>
        <taxon>Rubritalea</taxon>
    </lineage>
</organism>
<name>A0ABW4ZBN1_9BACT</name>
<reference evidence="5" key="1">
    <citation type="journal article" date="2019" name="Int. J. Syst. Evol. Microbiol.">
        <title>The Global Catalogue of Microorganisms (GCM) 10K type strain sequencing project: providing services to taxonomists for standard genome sequencing and annotation.</title>
        <authorList>
            <consortium name="The Broad Institute Genomics Platform"/>
            <consortium name="The Broad Institute Genome Sequencing Center for Infectious Disease"/>
            <person name="Wu L."/>
            <person name="Ma J."/>
        </authorList>
    </citation>
    <scope>NUCLEOTIDE SEQUENCE [LARGE SCALE GENOMIC DNA]</scope>
    <source>
        <strain evidence="5">CCUG 57942</strain>
    </source>
</reference>
<dbReference type="SMART" id="SM00822">
    <property type="entry name" value="PKS_KR"/>
    <property type="match status" value="1"/>
</dbReference>
<dbReference type="PANTHER" id="PTHR43639:SF1">
    <property type="entry name" value="SHORT-CHAIN DEHYDROGENASE_REDUCTASE FAMILY PROTEIN"/>
    <property type="match status" value="1"/>
</dbReference>
<dbReference type="Proteomes" id="UP001597389">
    <property type="component" value="Unassembled WGS sequence"/>
</dbReference>
<dbReference type="GO" id="GO:0016491">
    <property type="term" value="F:oxidoreductase activity"/>
    <property type="evidence" value="ECO:0007669"/>
    <property type="project" value="UniProtKB-KW"/>
</dbReference>
<evidence type="ECO:0000313" key="5">
    <source>
        <dbReference type="Proteomes" id="UP001597389"/>
    </source>
</evidence>
<evidence type="ECO:0000256" key="1">
    <source>
        <dbReference type="ARBA" id="ARBA00006484"/>
    </source>
</evidence>
<dbReference type="RefSeq" id="WP_377086833.1">
    <property type="nucleotide sequence ID" value="NZ_JBHSJL010000014.1"/>
</dbReference>
<evidence type="ECO:0000256" key="2">
    <source>
        <dbReference type="ARBA" id="ARBA00023002"/>
    </source>
</evidence>
<dbReference type="PANTHER" id="PTHR43639">
    <property type="entry name" value="OXIDOREDUCTASE, SHORT-CHAIN DEHYDROGENASE/REDUCTASE FAMILY (AFU_ORTHOLOGUE AFUA_5G02870)"/>
    <property type="match status" value="1"/>
</dbReference>
<dbReference type="InterPro" id="IPR036291">
    <property type="entry name" value="NAD(P)-bd_dom_sf"/>
</dbReference>
<dbReference type="EMBL" id="JBHUJB010000042">
    <property type="protein sequence ID" value="MFD2159279.1"/>
    <property type="molecule type" value="Genomic_DNA"/>
</dbReference>
<dbReference type="Gene3D" id="3.40.50.720">
    <property type="entry name" value="NAD(P)-binding Rossmann-like Domain"/>
    <property type="match status" value="1"/>
</dbReference>
<proteinExistence type="inferred from homology"/>
<keyword evidence="5" id="KW-1185">Reference proteome</keyword>
<dbReference type="InterPro" id="IPR002347">
    <property type="entry name" value="SDR_fam"/>
</dbReference>
<feature type="domain" description="Ketoreductase" evidence="3">
    <location>
        <begin position="6"/>
        <end position="192"/>
    </location>
</feature>
<dbReference type="EC" id="1.1.1.-" evidence="4"/>
<gene>
    <name evidence="4" type="ORF">ACFSW8_10250</name>
</gene>
<dbReference type="PRINTS" id="PR00081">
    <property type="entry name" value="GDHRDH"/>
</dbReference>
<dbReference type="InterPro" id="IPR057326">
    <property type="entry name" value="KR_dom"/>
</dbReference>
<protein>
    <submittedName>
        <fullName evidence="4">SDR family NAD(P)-dependent oxidoreductase</fullName>
        <ecNumber evidence="4">1.1.1.-</ecNumber>
    </submittedName>
</protein>
<comment type="similarity">
    <text evidence="1">Belongs to the short-chain dehydrogenases/reductases (SDR) family.</text>
</comment>
<sequence length="259" mass="27445">MKLQGKVALVTGASGGIGSAICHALAEDGASIILHYHSRKDQCLHTVKQLELQKTSESQKFIALPADLLDESQVQSLVANGIKHFSQLDILVNNAGWSRFVPAQDLDALDDSLIQRTMGLKVQAPLYLLRACRNALASSPSGQVINITSVAGIASRGSSSIYAAANAALSTLTKSWARSLAPSIRVNAVAPGFVETGFVWPKDGKVKEYVSKQNHIGRSVDASEVAELVRFLCCHASAITGEEIAIDGGIGRLGVNTQK</sequence>
<dbReference type="PRINTS" id="PR00080">
    <property type="entry name" value="SDRFAMILY"/>
</dbReference>
<comment type="caution">
    <text evidence="4">The sequence shown here is derived from an EMBL/GenBank/DDBJ whole genome shotgun (WGS) entry which is preliminary data.</text>
</comment>